<keyword evidence="4" id="KW-0646">Protease inhibitor</keyword>
<dbReference type="InterPro" id="IPR023796">
    <property type="entry name" value="Serpin_dom"/>
</dbReference>
<protein>
    <submittedName>
        <fullName evidence="8">Serpin B3-like</fullName>
    </submittedName>
</protein>
<dbReference type="OrthoDB" id="671595at2759"/>
<dbReference type="CDD" id="cd19956">
    <property type="entry name" value="serpinB"/>
    <property type="match status" value="1"/>
</dbReference>
<evidence type="ECO:0000256" key="4">
    <source>
        <dbReference type="ARBA" id="ARBA00022690"/>
    </source>
</evidence>
<organism evidence="7 8">
    <name type="scientific">Tursiops truncatus</name>
    <name type="common">Atlantic bottle-nosed dolphin</name>
    <name type="synonym">Delphinus truncatus</name>
    <dbReference type="NCBI Taxonomy" id="9739"/>
    <lineage>
        <taxon>Eukaryota</taxon>
        <taxon>Metazoa</taxon>
        <taxon>Chordata</taxon>
        <taxon>Craniata</taxon>
        <taxon>Vertebrata</taxon>
        <taxon>Euteleostomi</taxon>
        <taxon>Mammalia</taxon>
        <taxon>Eutheria</taxon>
        <taxon>Laurasiatheria</taxon>
        <taxon>Artiodactyla</taxon>
        <taxon>Whippomorpha</taxon>
        <taxon>Cetacea</taxon>
        <taxon>Odontoceti</taxon>
        <taxon>Delphinidae</taxon>
        <taxon>Tursiops</taxon>
    </lineage>
</organism>
<dbReference type="FunCoup" id="A0A2U3V711">
    <property type="interactions" value="164"/>
</dbReference>
<dbReference type="GO" id="GO:0002020">
    <property type="term" value="F:protease binding"/>
    <property type="evidence" value="ECO:0007669"/>
    <property type="project" value="UniProtKB-ARBA"/>
</dbReference>
<proteinExistence type="inferred from homology"/>
<accession>A0A2U3V711</accession>
<dbReference type="Proteomes" id="UP000245320">
    <property type="component" value="Chromosome 13"/>
</dbReference>
<dbReference type="PROSITE" id="PS00284">
    <property type="entry name" value="SERPIN"/>
    <property type="match status" value="1"/>
</dbReference>
<dbReference type="Gene3D" id="3.30.497.10">
    <property type="entry name" value="Antithrombin, subunit I, domain 2"/>
    <property type="match status" value="1"/>
</dbReference>
<dbReference type="GeneID" id="101337231"/>
<dbReference type="InterPro" id="IPR000215">
    <property type="entry name" value="Serpin_fam"/>
</dbReference>
<evidence type="ECO:0000259" key="6">
    <source>
        <dbReference type="SMART" id="SM00093"/>
    </source>
</evidence>
<dbReference type="Gene3D" id="2.30.39.10">
    <property type="entry name" value="Alpha-1-antitrypsin, domain 1"/>
    <property type="match status" value="1"/>
</dbReference>
<evidence type="ECO:0000256" key="1">
    <source>
        <dbReference type="ARBA" id="ARBA00004496"/>
    </source>
</evidence>
<evidence type="ECO:0000313" key="8">
    <source>
        <dbReference type="RefSeq" id="XP_004323978.3"/>
    </source>
</evidence>
<dbReference type="AlphaFoldDB" id="A0A2U3V711"/>
<gene>
    <name evidence="8" type="primary">LOC101337231</name>
</gene>
<dbReference type="GO" id="GO:0005615">
    <property type="term" value="C:extracellular space"/>
    <property type="evidence" value="ECO:0007669"/>
    <property type="project" value="InterPro"/>
</dbReference>
<dbReference type="InParanoid" id="A0A2U3V711"/>
<dbReference type="InterPro" id="IPR036186">
    <property type="entry name" value="Serpin_sf"/>
</dbReference>
<dbReference type="InterPro" id="IPR042178">
    <property type="entry name" value="Serpin_sf_1"/>
</dbReference>
<dbReference type="FunFam" id="2.30.39.10:FF:000071">
    <property type="entry name" value="Serpin B3"/>
    <property type="match status" value="1"/>
</dbReference>
<name>A0A2U3V711_TURTR</name>
<dbReference type="PANTHER" id="PTHR11461">
    <property type="entry name" value="SERINE PROTEASE INHIBITOR, SERPIN"/>
    <property type="match status" value="1"/>
</dbReference>
<dbReference type="Pfam" id="PF00079">
    <property type="entry name" value="Serpin"/>
    <property type="match status" value="1"/>
</dbReference>
<dbReference type="InterPro" id="IPR023795">
    <property type="entry name" value="Serpin_CS"/>
</dbReference>
<evidence type="ECO:0000256" key="5">
    <source>
        <dbReference type="ARBA" id="ARBA00022900"/>
    </source>
</evidence>
<dbReference type="GO" id="GO:0005829">
    <property type="term" value="C:cytosol"/>
    <property type="evidence" value="ECO:0007669"/>
    <property type="project" value="UniProtKB-ARBA"/>
</dbReference>
<keyword evidence="3" id="KW-0963">Cytoplasm</keyword>
<dbReference type="SMART" id="SM00093">
    <property type="entry name" value="SERPIN"/>
    <property type="match status" value="1"/>
</dbReference>
<comment type="similarity">
    <text evidence="2">Belongs to the serpin family. Ov-serpin subfamily.</text>
</comment>
<keyword evidence="5" id="KW-0722">Serine protease inhibitor</keyword>
<dbReference type="RefSeq" id="XP_004323978.3">
    <property type="nucleotide sequence ID" value="XM_004323930.3"/>
</dbReference>
<evidence type="ECO:0000256" key="3">
    <source>
        <dbReference type="ARBA" id="ARBA00022490"/>
    </source>
</evidence>
<sequence>MGGSKREVYSPDLTIRGTSAHSLSAHLCFLQAHRSSRLHQATMSSLGEGIIHFAVDLFQQIRQLEKENIFYSPLSIMSALAMTSLGARGDTASEIQKVLHANAIAENTEGGGAARDPVERPGNIHHQFQKLLTEFKKPTDAYELNVANRLYGEKTVLFLQAYMDNVEKFYLASVESADFVNAAEESRKMINSWVESQTNKKIKDFFPKGSLNRLTVLVLVNAVYFKGKWHKEFEKEKTGEEKFWLSKDTSKPVQMMKQTDLFNFTSLEDMQVKILEIPYKGQELSMFLLLPNDVDGLQQLEDQLTAEKLIEWTSPQNMKERAMELHLPRFKVEETYDLKPMLRALGMVDAFTEGKADFSGMSSERELVVSEVFHKSFVEVNEEGTEAAAATGSVISVTSVVLPDSFHCDHPFLFLIKHNKTNSLLFYGRVSSPEM</sequence>
<evidence type="ECO:0000313" key="7">
    <source>
        <dbReference type="Proteomes" id="UP000245320"/>
    </source>
</evidence>
<dbReference type="FunFam" id="3.30.497.10:FF:000004">
    <property type="entry name" value="Serpin family B member 1"/>
    <property type="match status" value="1"/>
</dbReference>
<comment type="subcellular location">
    <subcellularLocation>
        <location evidence="1">Cytoplasm</location>
    </subcellularLocation>
</comment>
<dbReference type="PANTHER" id="PTHR11461:SF186">
    <property type="entry name" value="SERPIN B4"/>
    <property type="match status" value="1"/>
</dbReference>
<dbReference type="SUPFAM" id="SSF56574">
    <property type="entry name" value="Serpins"/>
    <property type="match status" value="1"/>
</dbReference>
<dbReference type="GO" id="GO:0004867">
    <property type="term" value="F:serine-type endopeptidase inhibitor activity"/>
    <property type="evidence" value="ECO:0007669"/>
    <property type="project" value="UniProtKB-KW"/>
</dbReference>
<keyword evidence="7" id="KW-1185">Reference proteome</keyword>
<dbReference type="InterPro" id="IPR042185">
    <property type="entry name" value="Serpin_sf_2"/>
</dbReference>
<reference evidence="8" key="1">
    <citation type="submission" date="2025-08" db="UniProtKB">
        <authorList>
            <consortium name="RefSeq"/>
        </authorList>
    </citation>
    <scope>IDENTIFICATION</scope>
    <source>
        <tissue evidence="8">Spleen</tissue>
    </source>
</reference>
<feature type="domain" description="Serpin" evidence="6">
    <location>
        <begin position="55"/>
        <end position="433"/>
    </location>
</feature>
<evidence type="ECO:0000256" key="2">
    <source>
        <dbReference type="ARBA" id="ARBA00006426"/>
    </source>
</evidence>